<keyword evidence="2" id="KW-1185">Reference proteome</keyword>
<dbReference type="KEGG" id="cei:CEPID_08805"/>
<dbReference type="EMBL" id="CP011541">
    <property type="protein sequence ID" value="AKK03609.1"/>
    <property type="molecule type" value="Genomic_DNA"/>
</dbReference>
<name>A0A0G3GR91_9CORY</name>
<proteinExistence type="predicted"/>
<dbReference type="STRING" id="1050174.CEPID_08805"/>
<dbReference type="Pfam" id="PF11253">
    <property type="entry name" value="DUF3052"/>
    <property type="match status" value="1"/>
</dbReference>
<dbReference type="PATRIC" id="fig|1050174.4.peg.1773"/>
<dbReference type="AlphaFoldDB" id="A0A0G3GR91"/>
<dbReference type="Proteomes" id="UP000035368">
    <property type="component" value="Chromosome"/>
</dbReference>
<dbReference type="RefSeq" id="WP_047240611.1">
    <property type="nucleotide sequence ID" value="NZ_CP011541.1"/>
</dbReference>
<evidence type="ECO:0000313" key="1">
    <source>
        <dbReference type="EMBL" id="AKK03609.1"/>
    </source>
</evidence>
<gene>
    <name evidence="1" type="ORF">CEPID_08805</name>
</gene>
<organism evidence="1 2">
    <name type="scientific">Corynebacterium epidermidicanis</name>
    <dbReference type="NCBI Taxonomy" id="1050174"/>
    <lineage>
        <taxon>Bacteria</taxon>
        <taxon>Bacillati</taxon>
        <taxon>Actinomycetota</taxon>
        <taxon>Actinomycetes</taxon>
        <taxon>Mycobacteriales</taxon>
        <taxon>Corynebacteriaceae</taxon>
        <taxon>Corynebacterium</taxon>
    </lineage>
</organism>
<accession>A0A0G3GR91</accession>
<dbReference type="OrthoDB" id="5185945at2"/>
<evidence type="ECO:0000313" key="2">
    <source>
        <dbReference type="Proteomes" id="UP000035368"/>
    </source>
</evidence>
<reference evidence="1 2" key="1">
    <citation type="submission" date="2015-05" db="EMBL/GenBank/DDBJ databases">
        <title>Complete genome sequence of Corynebacterium epidermidicanis DSM 45586, isolated from the skin of a dog suffering from pruritus.</title>
        <authorList>
            <person name="Ruckert C."/>
            <person name="Albersmeier A."/>
            <person name="Winkler A."/>
            <person name="Tauch A."/>
        </authorList>
    </citation>
    <scope>NUCLEOTIDE SEQUENCE [LARGE SCALE GENOMIC DNA]</scope>
    <source>
        <strain evidence="1 2">DSM 45586</strain>
    </source>
</reference>
<dbReference type="InterPro" id="IPR021412">
    <property type="entry name" value="DUF3052"/>
</dbReference>
<protein>
    <submittedName>
        <fullName evidence="1">Putative DUF3052 family protein</fullName>
    </submittedName>
</protein>
<sequence length="142" mass="15158">MVDTPGAATKSAQDYAQLLGIEPDHIVQEVGWDEDCDSAISEAVEDRIGEALLDEDTDEVCDVVLLWWREEDGDLVDGLVDSIRSLADNGRIWLLTPGAGKPGHIVAGEIAESAKLSGLVQTKATRVGAWQGSCLVQSGVKK</sequence>